<name>M1AKS7_SOLTU</name>
<dbReference type="EnsemblPlants" id="PGSC0003DMT400024909">
    <property type="protein sequence ID" value="PGSC0003DMT400024909"/>
    <property type="gene ID" value="PGSC0003DMG402009628"/>
</dbReference>
<feature type="domain" description="Disease resistance protein RPS4B/Roq1-like leucine-rich repeats" evidence="2">
    <location>
        <begin position="73"/>
        <end position="153"/>
    </location>
</feature>
<reference evidence="4" key="1">
    <citation type="journal article" date="2011" name="Nature">
        <title>Genome sequence and analysis of the tuber crop potato.</title>
        <authorList>
            <consortium name="The Potato Genome Sequencing Consortium"/>
        </authorList>
    </citation>
    <scope>NUCLEOTIDE SEQUENCE [LARGE SCALE GENOMIC DNA]</scope>
    <source>
        <strain evidence="4">cv. DM1-3 516 R44</strain>
    </source>
</reference>
<evidence type="ECO:0000313" key="3">
    <source>
        <dbReference type="EnsemblPlants" id="PGSC0003DMT400024909"/>
    </source>
</evidence>
<evidence type="ECO:0000313" key="4">
    <source>
        <dbReference type="Proteomes" id="UP000011115"/>
    </source>
</evidence>
<dbReference type="HOGENOM" id="CLU_047899_0_0_1"/>
<reference evidence="3" key="2">
    <citation type="submission" date="2015-06" db="UniProtKB">
        <authorList>
            <consortium name="EnsemblPlants"/>
        </authorList>
    </citation>
    <scope>IDENTIFICATION</scope>
    <source>
        <strain evidence="3">DM1-3 516 R44</strain>
    </source>
</reference>
<keyword evidence="1" id="KW-0611">Plant defense</keyword>
<dbReference type="PANTHER" id="PTHR16083">
    <property type="entry name" value="LEUCINE RICH REPEAT CONTAINING PROTEIN"/>
    <property type="match status" value="1"/>
</dbReference>
<accession>M1AKS7</accession>
<dbReference type="STRING" id="4113.M1AKS7"/>
<keyword evidence="4" id="KW-1185">Reference proteome</keyword>
<dbReference type="PaxDb" id="4113-PGSC0003DMT400024909"/>
<dbReference type="InParanoid" id="M1AKS7"/>
<protein>
    <submittedName>
        <fullName evidence="3">Resistance gene</fullName>
    </submittedName>
</protein>
<dbReference type="AlphaFoldDB" id="M1AKS7"/>
<dbReference type="PANTHER" id="PTHR16083:SF52">
    <property type="entry name" value="TMV RESISTANCE PROTEIN N-LIKE"/>
    <property type="match status" value="1"/>
</dbReference>
<organism evidence="3 4">
    <name type="scientific">Solanum tuberosum</name>
    <name type="common">Potato</name>
    <dbReference type="NCBI Taxonomy" id="4113"/>
    <lineage>
        <taxon>Eukaryota</taxon>
        <taxon>Viridiplantae</taxon>
        <taxon>Streptophyta</taxon>
        <taxon>Embryophyta</taxon>
        <taxon>Tracheophyta</taxon>
        <taxon>Spermatophyta</taxon>
        <taxon>Magnoliopsida</taxon>
        <taxon>eudicotyledons</taxon>
        <taxon>Gunneridae</taxon>
        <taxon>Pentapetalae</taxon>
        <taxon>asterids</taxon>
        <taxon>lamiids</taxon>
        <taxon>Solanales</taxon>
        <taxon>Solanaceae</taxon>
        <taxon>Solanoideae</taxon>
        <taxon>Solaneae</taxon>
        <taxon>Solanum</taxon>
    </lineage>
</organism>
<dbReference type="OMA" id="MCRLECL"/>
<proteinExistence type="predicted"/>
<dbReference type="SUPFAM" id="SSF52058">
    <property type="entry name" value="L domain-like"/>
    <property type="match status" value="1"/>
</dbReference>
<dbReference type="InterPro" id="IPR032675">
    <property type="entry name" value="LRR_dom_sf"/>
</dbReference>
<evidence type="ECO:0000256" key="1">
    <source>
        <dbReference type="ARBA" id="ARBA00022821"/>
    </source>
</evidence>
<sequence>MFLPFLRWLDLRGSKGLMRTPDFTGMPNLEYLNLSGCTSLKKVHHSLGCSRKLIRLDLSHCKSLERFPCVNVESLEYLTLQYCSSLEKFPEILGRMKPKLDISVEGSKMRSHFPGWLTVLDLSSLKNLVSLPSSIGMLKSLVKLNISGCSKFESLSEGIGDLGNLESLDASYTLISQPPSSIIQLNKLKSLSFVKQKTGGGLVDGVFFVFPHMNEGLRSLEELDLSY</sequence>
<dbReference type="Gramene" id="PGSC0003DMT400024909">
    <property type="protein sequence ID" value="PGSC0003DMT400024909"/>
    <property type="gene ID" value="PGSC0003DMG402009628"/>
</dbReference>
<dbReference type="Pfam" id="PF23286">
    <property type="entry name" value="LRR_13"/>
    <property type="match status" value="1"/>
</dbReference>
<dbReference type="InterPro" id="IPR058546">
    <property type="entry name" value="RPS4B/Roq1-like_LRR"/>
</dbReference>
<evidence type="ECO:0000259" key="2">
    <source>
        <dbReference type="Pfam" id="PF23286"/>
    </source>
</evidence>
<dbReference type="Proteomes" id="UP000011115">
    <property type="component" value="Unassembled WGS sequence"/>
</dbReference>
<dbReference type="Gene3D" id="3.80.10.10">
    <property type="entry name" value="Ribonuclease Inhibitor"/>
    <property type="match status" value="2"/>
</dbReference>